<feature type="domain" description="Ig-like" evidence="10">
    <location>
        <begin position="1609"/>
        <end position="1703"/>
    </location>
</feature>
<keyword evidence="3" id="KW-0963">Cytoplasm</keyword>
<dbReference type="PRINTS" id="PR00014">
    <property type="entry name" value="FNTYPEIII"/>
</dbReference>
<evidence type="ECO:0000256" key="3">
    <source>
        <dbReference type="ARBA" id="ARBA00022490"/>
    </source>
</evidence>
<protein>
    <recommendedName>
        <fullName evidence="14">Immunoglobulin I-set domain protein</fullName>
    </recommendedName>
</protein>
<dbReference type="InterPro" id="IPR017441">
    <property type="entry name" value="Protein_kinase_ATP_BS"/>
</dbReference>
<dbReference type="OMA" id="GRMTWHK"/>
<evidence type="ECO:0000256" key="7">
    <source>
        <dbReference type="PROSITE-ProRule" id="PRU10141"/>
    </source>
</evidence>
<dbReference type="InterPro" id="IPR003598">
    <property type="entry name" value="Ig_sub2"/>
</dbReference>
<feature type="region of interest" description="Disordered" evidence="8">
    <location>
        <begin position="1274"/>
        <end position="1299"/>
    </location>
</feature>
<dbReference type="KEGG" id="nai:NECAME_13906"/>
<evidence type="ECO:0000256" key="2">
    <source>
        <dbReference type="ARBA" id="ARBA00006692"/>
    </source>
</evidence>
<dbReference type="GO" id="GO:0019899">
    <property type="term" value="F:enzyme binding"/>
    <property type="evidence" value="ECO:0007669"/>
    <property type="project" value="UniProtKB-ARBA"/>
</dbReference>
<evidence type="ECO:0000259" key="10">
    <source>
        <dbReference type="PROSITE" id="PS50835"/>
    </source>
</evidence>
<dbReference type="SMART" id="SM00408">
    <property type="entry name" value="IGc2"/>
    <property type="match status" value="10"/>
</dbReference>
<feature type="domain" description="Ig-like" evidence="10">
    <location>
        <begin position="667"/>
        <end position="852"/>
    </location>
</feature>
<comment type="subcellular location">
    <subcellularLocation>
        <location evidence="1">Cytoplasm</location>
        <location evidence="1">Myofibril</location>
        <location evidence="1">Sarcomere</location>
        <location evidence="1">A band</location>
    </subcellularLocation>
</comment>
<name>W2SRE5_NECAM</name>
<dbReference type="PANTHER" id="PTHR47633">
    <property type="entry name" value="IMMUNOGLOBULIN"/>
    <property type="match status" value="1"/>
</dbReference>
<dbReference type="Gene3D" id="3.30.200.20">
    <property type="entry name" value="Phosphorylase Kinase, domain 1"/>
    <property type="match status" value="1"/>
</dbReference>
<feature type="domain" description="Ig-like" evidence="10">
    <location>
        <begin position="865"/>
        <end position="955"/>
    </location>
</feature>
<feature type="domain" description="Fibronectin type-III" evidence="11">
    <location>
        <begin position="168"/>
        <end position="262"/>
    </location>
</feature>
<proteinExistence type="inferred from homology"/>
<feature type="domain" description="Ig-like" evidence="10">
    <location>
        <begin position="1393"/>
        <end position="1482"/>
    </location>
</feature>
<dbReference type="Pfam" id="PF00069">
    <property type="entry name" value="Pkinase"/>
    <property type="match status" value="1"/>
</dbReference>
<dbReference type="InterPro" id="IPR013098">
    <property type="entry name" value="Ig_I-set"/>
</dbReference>
<evidence type="ECO:0000259" key="11">
    <source>
        <dbReference type="PROSITE" id="PS50853"/>
    </source>
</evidence>
<evidence type="ECO:0000256" key="5">
    <source>
        <dbReference type="ARBA" id="ARBA00023157"/>
    </source>
</evidence>
<keyword evidence="4" id="KW-0677">Repeat</keyword>
<feature type="domain" description="Ig-like" evidence="10">
    <location>
        <begin position="559"/>
        <end position="651"/>
    </location>
</feature>
<dbReference type="GO" id="GO:0004672">
    <property type="term" value="F:protein kinase activity"/>
    <property type="evidence" value="ECO:0007669"/>
    <property type="project" value="InterPro"/>
</dbReference>
<dbReference type="FunFam" id="2.60.40.10:FF:000107">
    <property type="entry name" value="Myosin, light chain kinase a"/>
    <property type="match status" value="3"/>
</dbReference>
<dbReference type="FunFam" id="2.60.40.10:FF:000032">
    <property type="entry name" value="palladin isoform X1"/>
    <property type="match status" value="4"/>
</dbReference>
<dbReference type="SMART" id="SM00060">
    <property type="entry name" value="FN3"/>
    <property type="match status" value="3"/>
</dbReference>
<dbReference type="Gene3D" id="1.10.510.10">
    <property type="entry name" value="Transferase(Phosphotransferase) domain 1"/>
    <property type="match status" value="1"/>
</dbReference>
<dbReference type="OrthoDB" id="2152335at2759"/>
<dbReference type="FunFam" id="2.60.40.10:FF:000425">
    <property type="entry name" value="Myosin light chain kinase"/>
    <property type="match status" value="1"/>
</dbReference>
<dbReference type="SMART" id="SM00409">
    <property type="entry name" value="IG"/>
    <property type="match status" value="11"/>
</dbReference>
<dbReference type="CDD" id="cd00063">
    <property type="entry name" value="FN3"/>
    <property type="match status" value="3"/>
</dbReference>
<comment type="similarity">
    <text evidence="2">Belongs to the protein kinase superfamily. CAMK Ser/Thr protein kinase family.</text>
</comment>
<dbReference type="InterPro" id="IPR000719">
    <property type="entry name" value="Prot_kinase_dom"/>
</dbReference>
<dbReference type="PROSITE" id="PS00107">
    <property type="entry name" value="PROTEIN_KINASE_ATP"/>
    <property type="match status" value="1"/>
</dbReference>
<dbReference type="InterPro" id="IPR036116">
    <property type="entry name" value="FN3_sf"/>
</dbReference>
<keyword evidence="7" id="KW-0547">Nucleotide-binding</keyword>
<dbReference type="Pfam" id="PF07679">
    <property type="entry name" value="I-set"/>
    <property type="match status" value="12"/>
</dbReference>
<evidence type="ECO:0000256" key="6">
    <source>
        <dbReference type="ARBA" id="ARBA00023319"/>
    </source>
</evidence>
<evidence type="ECO:0008006" key="14">
    <source>
        <dbReference type="Google" id="ProtNLM"/>
    </source>
</evidence>
<organism evidence="12 13">
    <name type="scientific">Necator americanus</name>
    <name type="common">Human hookworm</name>
    <dbReference type="NCBI Taxonomy" id="51031"/>
    <lineage>
        <taxon>Eukaryota</taxon>
        <taxon>Metazoa</taxon>
        <taxon>Ecdysozoa</taxon>
        <taxon>Nematoda</taxon>
        <taxon>Chromadorea</taxon>
        <taxon>Rhabditida</taxon>
        <taxon>Rhabditina</taxon>
        <taxon>Rhabditomorpha</taxon>
        <taxon>Strongyloidea</taxon>
        <taxon>Ancylostomatidae</taxon>
        <taxon>Bunostominae</taxon>
        <taxon>Necator</taxon>
    </lineage>
</organism>
<gene>
    <name evidence="12" type="ORF">NECAME_13906</name>
</gene>
<dbReference type="GO" id="GO:0040017">
    <property type="term" value="P:positive regulation of locomotion"/>
    <property type="evidence" value="ECO:0007669"/>
    <property type="project" value="UniProtKB-ARBA"/>
</dbReference>
<evidence type="ECO:0000256" key="4">
    <source>
        <dbReference type="ARBA" id="ARBA00022737"/>
    </source>
</evidence>
<feature type="non-terminal residue" evidence="12">
    <location>
        <position position="1"/>
    </location>
</feature>
<feature type="domain" description="Fibronectin type-III" evidence="11">
    <location>
        <begin position="1077"/>
        <end position="1172"/>
    </location>
</feature>
<dbReference type="InterPro" id="IPR036179">
    <property type="entry name" value="Ig-like_dom_sf"/>
</dbReference>
<feature type="domain" description="Ig-like" evidence="10">
    <location>
        <begin position="1504"/>
        <end position="1595"/>
    </location>
</feature>
<dbReference type="InterPro" id="IPR003961">
    <property type="entry name" value="FN3_dom"/>
</dbReference>
<evidence type="ECO:0000256" key="1">
    <source>
        <dbReference type="ARBA" id="ARBA00004161"/>
    </source>
</evidence>
<feature type="domain" description="Ig-like" evidence="10">
    <location>
        <begin position="1176"/>
        <end position="1264"/>
    </location>
</feature>
<dbReference type="PROSITE" id="PS50011">
    <property type="entry name" value="PROTEIN_KINASE_DOM"/>
    <property type="match status" value="1"/>
</dbReference>
<dbReference type="GO" id="GO:0005524">
    <property type="term" value="F:ATP binding"/>
    <property type="evidence" value="ECO:0007669"/>
    <property type="project" value="UniProtKB-UniRule"/>
</dbReference>
<feature type="domain" description="Ig-like" evidence="10">
    <location>
        <begin position="969"/>
        <end position="1060"/>
    </location>
</feature>
<keyword evidence="5" id="KW-1015">Disulfide bond</keyword>
<feature type="region of interest" description="Disordered" evidence="8">
    <location>
        <begin position="151"/>
        <end position="176"/>
    </location>
</feature>
<dbReference type="SUPFAM" id="SSF56112">
    <property type="entry name" value="Protein kinase-like (PK-like)"/>
    <property type="match status" value="1"/>
</dbReference>
<dbReference type="InterPro" id="IPR007110">
    <property type="entry name" value="Ig-like_dom"/>
</dbReference>
<evidence type="ECO:0000313" key="13">
    <source>
        <dbReference type="Proteomes" id="UP000053676"/>
    </source>
</evidence>
<dbReference type="PROSITE" id="PS50853">
    <property type="entry name" value="FN3"/>
    <property type="match status" value="3"/>
</dbReference>
<feature type="domain" description="Fibronectin type-III" evidence="11">
    <location>
        <begin position="58"/>
        <end position="166"/>
    </location>
</feature>
<reference evidence="13" key="1">
    <citation type="journal article" date="2014" name="Nat. Genet.">
        <title>Genome of the human hookworm Necator americanus.</title>
        <authorList>
            <person name="Tang Y.T."/>
            <person name="Gao X."/>
            <person name="Rosa B.A."/>
            <person name="Abubucker S."/>
            <person name="Hallsworth-Pepin K."/>
            <person name="Martin J."/>
            <person name="Tyagi R."/>
            <person name="Heizer E."/>
            <person name="Zhang X."/>
            <person name="Bhonagiri-Palsikar V."/>
            <person name="Minx P."/>
            <person name="Warren W.C."/>
            <person name="Wang Q."/>
            <person name="Zhan B."/>
            <person name="Hotez P.J."/>
            <person name="Sternberg P.W."/>
            <person name="Dougall A."/>
            <person name="Gaze S.T."/>
            <person name="Mulvenna J."/>
            <person name="Sotillo J."/>
            <person name="Ranganathan S."/>
            <person name="Rabelo E.M."/>
            <person name="Wilson R.K."/>
            <person name="Felgner P.L."/>
            <person name="Bethony J."/>
            <person name="Hawdon J.M."/>
            <person name="Gasser R.B."/>
            <person name="Loukas A."/>
            <person name="Mitreva M."/>
        </authorList>
    </citation>
    <scope>NUCLEOTIDE SEQUENCE [LARGE SCALE GENOMIC DNA]</scope>
</reference>
<dbReference type="EMBL" id="KI664817">
    <property type="protein sequence ID" value="ETN72289.1"/>
    <property type="molecule type" value="Genomic_DNA"/>
</dbReference>
<dbReference type="Gene3D" id="2.60.40.10">
    <property type="entry name" value="Immunoglobulins"/>
    <property type="match status" value="16"/>
</dbReference>
<feature type="domain" description="Protein kinase" evidence="9">
    <location>
        <begin position="312"/>
        <end position="576"/>
    </location>
</feature>
<evidence type="ECO:0000313" key="12">
    <source>
        <dbReference type="EMBL" id="ETN72289.1"/>
    </source>
</evidence>
<dbReference type="SUPFAM" id="SSF49265">
    <property type="entry name" value="Fibronectin type III"/>
    <property type="match status" value="2"/>
</dbReference>
<feature type="domain" description="Ig-like" evidence="10">
    <location>
        <begin position="1295"/>
        <end position="1383"/>
    </location>
</feature>
<dbReference type="Pfam" id="PF00041">
    <property type="entry name" value="fn3"/>
    <property type="match status" value="1"/>
</dbReference>
<accession>W2SRE5</accession>
<sequence>TVFQESKNIISSCKEGTAQLVIKNAEISHSGVYNLKITSGDGTAEADITLVVKTVPAAPEGPLTVKIEGNICNLSWKEPLTNGNTPILGYYIEKFDEKKKKWNFVARCTETYFKTATLTLTLRCLDIDEAATRYRFRIAAENTVGVGPTIEADGEIPKNLQVSGPPNPPGKPSVDKQNVDSLQLSWFFAFPIQFLFRVVVYSKFFLEKKSKTWKKAEICKEPSVTLFNLVSGEAFVFRVRAENSNGLSEPSEESEPILMEELKPGEKPEEVVVDGDKATAAVNYETLDAEVDPSDRKAIDANRLPNDFEAKYTICEELGQGAYGTVYRVIEKATGKTWAAKMVQVRPGVKREDVLHEISMMNQLQHDKLLHLHEAFDIGSEICLIEEFVSGGELLDKIVEDEMLMSEKEVRDYMKQILEGLAYMHSRQIVHLDLKVKTNKQTNICDMTHVTAEEPEKVSAAPSFNPTLKDCSVLLGEALKLSVGATPDVKVEWWHNGTRISESDEHYIQKQGKDGVELIIHNSSTCDQGEWKVIGGNDMGKCECSCIVDVTIPDGFMGPTFEKPLEDIRCEEQELLTLPVKIAANPAPEIIWYYNGTEIKHSDRYRILFEDEKREYSLIIVSAYAEDSGEYRCWAKNVVGEAQSVCSVRIEELEDKRSKKVDESKAPKFTMPLPNPREVSEGSEIVLSCVVTGTPYPKVTWLKDGLRYTYFMNFSMKFHFFILISFSFFYASHLSGDATPSISRSPSRSTSESIGYVSDDSRAPIITRPLVDTIVQAGCREILELEVDGTPTPMIEWYHNGKLVSESRNVRSYFDGRVAFLKFYDAQANNQGQYTCKVSNKLGVVESRADLVVQQQTSDKLQQIPIFVKKLQDITIQEVGESISLTCQARGDPVPEFRWLRDGQPVDSQASFRCRSFDDGIATLEISNVTEELCGTYTAVAYSPIGEAHSSAFVTLDRSEVKDADTTAPSIIVAPQPKITVDESSLLTIVCDIHGAPEMDISWLKNGVMLKTTERIQMERDGLACTLIISNVTPEDEGEYTIIAKDSFGEAKADTTVTVTPKREPAGATSVKIVKEPPGPVEELHVVNIDTNSVSLEWAAPSNTGGSRVDEYIVEQRTPDQQSWVEVSTVTRPRCTIKGLQPCTEYIYRVAAKNAQGVGDRSAILHVNTLTEGSKPQFTEPPPSLVTVLDGEQLNISAKFTGAPTPAVKWYRDRREITDLDSITVDSDSTSLTIHEARHGVDDSLYSCLIENDMGQVSTDISVSIILSSEDATDMDTRSELSERPAAAGAAGGAPSLLKPLTDTTVQSGQQFSLTCRITSKNGTVAWYHNDNRVKSAGRYELFTSQNGVHKLVCHTSTNDDSGVYRCVVTNNKGITQTECEVIVKDAAEQVTPSFQPPLADTTTLVGKDLVLKCRAVGFPDPELAWTKDGERLATSRRVRLVFDDNCGSELHIRDCCAQDAGIYFCTAMNTAGIQSTQCTLTVVDVAGDDAHLVVAEEEKVAKPRFIRAPPSTMDIHEGGQFKLIAKAVGEPKPSIIWKKDGREVLRTNRLYKTYLTGDGESHLLVECVVSKTSGIFTCIAHNIHGEAESETQVIVHRGMTTAPLAEKPTFSQPLKDLGVVTGHPVTLSCKVHGVPEPELKWYYIDDAGNVTSLTEDEHGWIECRGGEVAELKADCVLRNQQGTYQCVASNEHGQSSTQCYLLIGELKDEHAGPPRFLRCLRDVWAPLGEEVVFEVEVAGYPAPDLTWYHQDKRVTEGKDVKINYISEEVCELRVSQLSLRDLGSYAVEASNVHGIVKTTCFLNVGEQRRAEPPQFQQVEAPEIAVQPKVAFRESVSVAQL</sequence>
<dbReference type="InterPro" id="IPR013783">
    <property type="entry name" value="Ig-like_fold"/>
</dbReference>
<feature type="binding site" evidence="7">
    <location>
        <position position="341"/>
    </location>
    <ligand>
        <name>ATP</name>
        <dbReference type="ChEBI" id="CHEBI:30616"/>
    </ligand>
</feature>
<keyword evidence="13" id="KW-1185">Reference proteome</keyword>
<dbReference type="FunFam" id="2.60.40.10:FF:000022">
    <property type="entry name" value="Cardiac titin"/>
    <property type="match status" value="1"/>
</dbReference>
<dbReference type="PROSITE" id="PS50835">
    <property type="entry name" value="IG_LIKE"/>
    <property type="match status" value="9"/>
</dbReference>
<dbReference type="InterPro" id="IPR011009">
    <property type="entry name" value="Kinase-like_dom_sf"/>
</dbReference>
<keyword evidence="6" id="KW-0393">Immunoglobulin domain</keyword>
<dbReference type="InterPro" id="IPR003599">
    <property type="entry name" value="Ig_sub"/>
</dbReference>
<dbReference type="STRING" id="51031.W2SRE5"/>
<dbReference type="GO" id="GO:0060298">
    <property type="term" value="P:positive regulation of sarcomere organization"/>
    <property type="evidence" value="ECO:0007669"/>
    <property type="project" value="UniProtKB-ARBA"/>
</dbReference>
<dbReference type="GO" id="GO:0045989">
    <property type="term" value="P:positive regulation of striated muscle contraction"/>
    <property type="evidence" value="ECO:0007669"/>
    <property type="project" value="UniProtKB-ARBA"/>
</dbReference>
<dbReference type="Proteomes" id="UP000053676">
    <property type="component" value="Unassembled WGS sequence"/>
</dbReference>
<dbReference type="CDD" id="cd00096">
    <property type="entry name" value="Ig"/>
    <property type="match status" value="1"/>
</dbReference>
<dbReference type="SUPFAM" id="SSF48726">
    <property type="entry name" value="Immunoglobulin"/>
    <property type="match status" value="13"/>
</dbReference>
<keyword evidence="7" id="KW-0067">ATP-binding</keyword>
<dbReference type="GO" id="GO:0031672">
    <property type="term" value="C:A band"/>
    <property type="evidence" value="ECO:0007669"/>
    <property type="project" value="UniProtKB-SubCell"/>
</dbReference>
<evidence type="ECO:0000256" key="8">
    <source>
        <dbReference type="SAM" id="MobiDB-lite"/>
    </source>
</evidence>
<evidence type="ECO:0000259" key="9">
    <source>
        <dbReference type="PROSITE" id="PS50011"/>
    </source>
</evidence>